<dbReference type="Gene3D" id="2.60.210.10">
    <property type="entry name" value="Apoptosis, Tumor Necrosis Factor Receptor Associated Protein 2, Chain A"/>
    <property type="match status" value="1"/>
</dbReference>
<gene>
    <name evidence="3" type="ORF">CARUB_v10018808mg</name>
</gene>
<feature type="domain" description="MATH" evidence="2">
    <location>
        <begin position="6"/>
        <end position="131"/>
    </location>
</feature>
<dbReference type="InterPro" id="IPR050804">
    <property type="entry name" value="MCC"/>
</dbReference>
<dbReference type="InterPro" id="IPR008974">
    <property type="entry name" value="TRAF-like"/>
</dbReference>
<dbReference type="AlphaFoldDB" id="R0FSS1"/>
<dbReference type="eggNOG" id="KOG1987">
    <property type="taxonomic scope" value="Eukaryota"/>
</dbReference>
<dbReference type="PROSITE" id="PS50144">
    <property type="entry name" value="MATH"/>
    <property type="match status" value="1"/>
</dbReference>
<dbReference type="InterPro" id="IPR002083">
    <property type="entry name" value="MATH/TRAF_dom"/>
</dbReference>
<organism evidence="3 4">
    <name type="scientific">Capsella rubella</name>
    <dbReference type="NCBI Taxonomy" id="81985"/>
    <lineage>
        <taxon>Eukaryota</taxon>
        <taxon>Viridiplantae</taxon>
        <taxon>Streptophyta</taxon>
        <taxon>Embryophyta</taxon>
        <taxon>Tracheophyta</taxon>
        <taxon>Spermatophyta</taxon>
        <taxon>Magnoliopsida</taxon>
        <taxon>eudicotyledons</taxon>
        <taxon>Gunneridae</taxon>
        <taxon>Pentapetalae</taxon>
        <taxon>rosids</taxon>
        <taxon>malvids</taxon>
        <taxon>Brassicales</taxon>
        <taxon>Brassicaceae</taxon>
        <taxon>Camelineae</taxon>
        <taxon>Capsella</taxon>
    </lineage>
</organism>
<accession>R0FSS1</accession>
<dbReference type="Pfam" id="PF22486">
    <property type="entry name" value="MATH_2"/>
    <property type="match status" value="1"/>
</dbReference>
<keyword evidence="4" id="KW-1185">Reference proteome</keyword>
<dbReference type="OrthoDB" id="1077407at2759"/>
<dbReference type="SMART" id="SM00061">
    <property type="entry name" value="MATH"/>
    <property type="match status" value="1"/>
</dbReference>
<dbReference type="KEGG" id="crb:17886338"/>
<evidence type="ECO:0000313" key="4">
    <source>
        <dbReference type="Proteomes" id="UP000029121"/>
    </source>
</evidence>
<protein>
    <recommendedName>
        <fullName evidence="2">MATH domain-containing protein</fullName>
    </recommendedName>
</protein>
<evidence type="ECO:0000256" key="1">
    <source>
        <dbReference type="ARBA" id="ARBA00023054"/>
    </source>
</evidence>
<dbReference type="SUPFAM" id="SSF49599">
    <property type="entry name" value="TRAF domain-like"/>
    <property type="match status" value="1"/>
</dbReference>
<name>R0FSS1_9BRAS</name>
<sequence length="270" mass="30632">MGNEAAKKFTWVIEKFSSLGSEGVYSDTFVAGRCKWRLLVNTRGYSNSYYSLFICVPTSESLPSRWRRHAKCSITMVNQFTGELSYLQERQCRFDQKNPKLGFTMFCSSEDIGRHDNGFLVNDEVKIVAEIDVLEVIGKLDVPEETKGIIDINGFQVPVSQVESVKSLFEKHPGFSSKLCPKNPHLRKAYLNVILSLTETLSKSPDELSNGDLAEAYSALRYVTNAGFKLDWLEKKLKESGVTRLQEIEEESEDLKIKCADMDALLKFLR</sequence>
<dbReference type="PANTHER" id="PTHR46236:SF21">
    <property type="entry name" value="TRAF-LIKE FAMILY PROTEIN-RELATED"/>
    <property type="match status" value="1"/>
</dbReference>
<dbReference type="EMBL" id="KB870809">
    <property type="protein sequence ID" value="EOA25471.1"/>
    <property type="molecule type" value="Genomic_DNA"/>
</dbReference>
<proteinExistence type="predicted"/>
<evidence type="ECO:0000313" key="3">
    <source>
        <dbReference type="EMBL" id="EOA25471.1"/>
    </source>
</evidence>
<evidence type="ECO:0000259" key="2">
    <source>
        <dbReference type="PROSITE" id="PS50144"/>
    </source>
</evidence>
<reference evidence="4" key="1">
    <citation type="journal article" date="2013" name="Nat. Genet.">
        <title>The Capsella rubella genome and the genomic consequences of rapid mating system evolution.</title>
        <authorList>
            <person name="Slotte T."/>
            <person name="Hazzouri K.M."/>
            <person name="Agren J.A."/>
            <person name="Koenig D."/>
            <person name="Maumus F."/>
            <person name="Guo Y.L."/>
            <person name="Steige K."/>
            <person name="Platts A.E."/>
            <person name="Escobar J.S."/>
            <person name="Newman L.K."/>
            <person name="Wang W."/>
            <person name="Mandakova T."/>
            <person name="Vello E."/>
            <person name="Smith L.M."/>
            <person name="Henz S.R."/>
            <person name="Steffen J."/>
            <person name="Takuno S."/>
            <person name="Brandvain Y."/>
            <person name="Coop G."/>
            <person name="Andolfatto P."/>
            <person name="Hu T.T."/>
            <person name="Blanchette M."/>
            <person name="Clark R.M."/>
            <person name="Quesneville H."/>
            <person name="Nordborg M."/>
            <person name="Gaut B.S."/>
            <person name="Lysak M.A."/>
            <person name="Jenkins J."/>
            <person name="Grimwood J."/>
            <person name="Chapman J."/>
            <person name="Prochnik S."/>
            <person name="Shu S."/>
            <person name="Rokhsar D."/>
            <person name="Schmutz J."/>
            <person name="Weigel D."/>
            <person name="Wright S.I."/>
        </authorList>
    </citation>
    <scope>NUCLEOTIDE SEQUENCE [LARGE SCALE GENOMIC DNA]</scope>
    <source>
        <strain evidence="4">cv. Monte Gargano</strain>
    </source>
</reference>
<dbReference type="Proteomes" id="UP000029121">
    <property type="component" value="Unassembled WGS sequence"/>
</dbReference>
<dbReference type="PANTHER" id="PTHR46236">
    <property type="entry name" value="TRAF-LIKE SUPERFAMILY PROTEIN"/>
    <property type="match status" value="1"/>
</dbReference>
<dbReference type="CDD" id="cd00121">
    <property type="entry name" value="MATH"/>
    <property type="match status" value="1"/>
</dbReference>
<keyword evidence="1" id="KW-0175">Coiled coil</keyword>